<evidence type="ECO:0000313" key="2">
    <source>
        <dbReference type="Proteomes" id="UP000247810"/>
    </source>
</evidence>
<dbReference type="Proteomes" id="UP000247810">
    <property type="component" value="Unassembled WGS sequence"/>
</dbReference>
<keyword evidence="2" id="KW-1185">Reference proteome</keyword>
<sequence length="74" mass="8211">MALAHCRASAMAVPLMHGAPLLGETGKGSSQIHHNIMRFPADSNFSFFQERKKNSLWWMLPSHHGHGTVERSGD</sequence>
<dbReference type="VEuPathDB" id="FungiDB:BO71DRAFT_52614"/>
<protein>
    <submittedName>
        <fullName evidence="1">Uncharacterized protein</fullName>
    </submittedName>
</protein>
<evidence type="ECO:0000313" key="1">
    <source>
        <dbReference type="EMBL" id="PYH91303.1"/>
    </source>
</evidence>
<accession>A0A319DJB7</accession>
<name>A0A319DJB7_9EURO</name>
<dbReference type="EMBL" id="KZ825949">
    <property type="protein sequence ID" value="PYH91303.1"/>
    <property type="molecule type" value="Genomic_DNA"/>
</dbReference>
<gene>
    <name evidence="1" type="ORF">BO71DRAFT_52614</name>
</gene>
<reference evidence="1 2" key="1">
    <citation type="submission" date="2018-02" db="EMBL/GenBank/DDBJ databases">
        <title>The genomes of Aspergillus section Nigri reveals drivers in fungal speciation.</title>
        <authorList>
            <consortium name="DOE Joint Genome Institute"/>
            <person name="Vesth T.C."/>
            <person name="Nybo J."/>
            <person name="Theobald S."/>
            <person name="Brandl J."/>
            <person name="Frisvad J.C."/>
            <person name="Nielsen K.F."/>
            <person name="Lyhne E.K."/>
            <person name="Kogle M.E."/>
            <person name="Kuo A."/>
            <person name="Riley R."/>
            <person name="Clum A."/>
            <person name="Nolan M."/>
            <person name="Lipzen A."/>
            <person name="Salamov A."/>
            <person name="Henrissat B."/>
            <person name="Wiebenga A."/>
            <person name="De vries R.P."/>
            <person name="Grigoriev I.V."/>
            <person name="Mortensen U.H."/>
            <person name="Andersen M.R."/>
            <person name="Baker S.E."/>
        </authorList>
    </citation>
    <scope>NUCLEOTIDE SEQUENCE [LARGE SCALE GENOMIC DNA]</scope>
    <source>
        <strain evidence="1 2">CBS 707.79</strain>
    </source>
</reference>
<dbReference type="AlphaFoldDB" id="A0A319DJB7"/>
<organism evidence="1 2">
    <name type="scientific">Aspergillus ellipticus CBS 707.79</name>
    <dbReference type="NCBI Taxonomy" id="1448320"/>
    <lineage>
        <taxon>Eukaryota</taxon>
        <taxon>Fungi</taxon>
        <taxon>Dikarya</taxon>
        <taxon>Ascomycota</taxon>
        <taxon>Pezizomycotina</taxon>
        <taxon>Eurotiomycetes</taxon>
        <taxon>Eurotiomycetidae</taxon>
        <taxon>Eurotiales</taxon>
        <taxon>Aspergillaceae</taxon>
        <taxon>Aspergillus</taxon>
        <taxon>Aspergillus subgen. Circumdati</taxon>
    </lineage>
</organism>
<proteinExistence type="predicted"/>